<evidence type="ECO:0000313" key="3">
    <source>
        <dbReference type="EMBL" id="HIQ65281.1"/>
    </source>
</evidence>
<evidence type="ECO:0000313" key="4">
    <source>
        <dbReference type="Proteomes" id="UP000886725"/>
    </source>
</evidence>
<feature type="domain" description="Peptidoglycan binding-like" evidence="1">
    <location>
        <begin position="190"/>
        <end position="250"/>
    </location>
</feature>
<reference evidence="3" key="2">
    <citation type="journal article" date="2021" name="PeerJ">
        <title>Extensive microbial diversity within the chicken gut microbiome revealed by metagenomics and culture.</title>
        <authorList>
            <person name="Gilroy R."/>
            <person name="Ravi A."/>
            <person name="Getino M."/>
            <person name="Pursley I."/>
            <person name="Horton D.L."/>
            <person name="Alikhan N.F."/>
            <person name="Baker D."/>
            <person name="Gharbi K."/>
            <person name="Hall N."/>
            <person name="Watson M."/>
            <person name="Adriaenssens E.M."/>
            <person name="Foster-Nyarko E."/>
            <person name="Jarju S."/>
            <person name="Secka A."/>
            <person name="Antonio M."/>
            <person name="Oren A."/>
            <person name="Chaudhuri R.R."/>
            <person name="La Ragione R."/>
            <person name="Hildebrand F."/>
            <person name="Pallen M.J."/>
        </authorList>
    </citation>
    <scope>NUCLEOTIDE SEQUENCE</scope>
    <source>
        <strain evidence="3">CHK165-10780</strain>
    </source>
</reference>
<dbReference type="SUPFAM" id="SSF47090">
    <property type="entry name" value="PGBD-like"/>
    <property type="match status" value="3"/>
</dbReference>
<evidence type="ECO:0000259" key="2">
    <source>
        <dbReference type="Pfam" id="PF08486"/>
    </source>
</evidence>
<dbReference type="Proteomes" id="UP000886725">
    <property type="component" value="Unassembled WGS sequence"/>
</dbReference>
<sequence length="448" mass="50865">MPVRVPVVPEYITVHLGAPNEAARNITIPFIEYITNVATSEIYPSFPTDAIKANILAQISFALNRVYNEWYPSQGYGFDITSDPTYDQTFREDSQFFENIAVIVDDLFNDYIRREGQIQPLFAQYCAGKNGSTCNGLSQWGSVNLANRGFDPLEILRYYYGDDIQVVYDAPVEPLMSSYPGFPLAVGSAGDPVRTLKIQLNRIANNYPAIPVISNLNEFFTVEMERAVKVFQDIFSLEQTGEVDKSTWYKIKYIYNSVKRIADLESEGISEEEATLLYEQVLEYGDQGPYIRLLAYLLSVIAYLDSSLPMLEVGDVFDDNLQEMLIAFQEKYGLDADGKLDVEDWPVLLDVYNQLLESVPSKYYDYRDEFYPGYFLSIGMTGDDVKRLQQFLYQICVRKKNIPGVRVDGTFDSLTESSVKAIQKMANLPENGVVGPATWYQIVEMSKS</sequence>
<comment type="caution">
    <text evidence="3">The sequence shown here is derived from an EMBL/GenBank/DDBJ whole genome shotgun (WGS) entry which is preliminary data.</text>
</comment>
<dbReference type="EMBL" id="DVFU01000114">
    <property type="protein sequence ID" value="HIQ65281.1"/>
    <property type="molecule type" value="Genomic_DNA"/>
</dbReference>
<name>A0A9D0Z1E8_9FIRM</name>
<dbReference type="Gene3D" id="1.10.101.10">
    <property type="entry name" value="PGBD-like superfamily/PGBD"/>
    <property type="match status" value="3"/>
</dbReference>
<organism evidence="3 4">
    <name type="scientific">Candidatus Faecenecus gallistercoris</name>
    <dbReference type="NCBI Taxonomy" id="2840793"/>
    <lineage>
        <taxon>Bacteria</taxon>
        <taxon>Bacillati</taxon>
        <taxon>Bacillota</taxon>
        <taxon>Bacillota incertae sedis</taxon>
        <taxon>Candidatus Faecenecus</taxon>
    </lineage>
</organism>
<dbReference type="Pfam" id="PF08486">
    <property type="entry name" value="SpoIID"/>
    <property type="match status" value="1"/>
</dbReference>
<feature type="domain" description="Peptidoglycan binding-like" evidence="1">
    <location>
        <begin position="381"/>
        <end position="441"/>
    </location>
</feature>
<evidence type="ECO:0000259" key="1">
    <source>
        <dbReference type="Pfam" id="PF01471"/>
    </source>
</evidence>
<dbReference type="Pfam" id="PF01471">
    <property type="entry name" value="PG_binding_1"/>
    <property type="match status" value="2"/>
</dbReference>
<dbReference type="InterPro" id="IPR036366">
    <property type="entry name" value="PGBDSf"/>
</dbReference>
<feature type="domain" description="Sporulation stage II protein D amidase enhancer LytB N-terminal" evidence="2">
    <location>
        <begin position="27"/>
        <end position="94"/>
    </location>
</feature>
<gene>
    <name evidence="3" type="ORF">IAC85_06045</name>
</gene>
<dbReference type="InterPro" id="IPR036365">
    <property type="entry name" value="PGBD-like_sf"/>
</dbReference>
<reference evidence="3" key="1">
    <citation type="submission" date="2020-10" db="EMBL/GenBank/DDBJ databases">
        <authorList>
            <person name="Gilroy R."/>
        </authorList>
    </citation>
    <scope>NUCLEOTIDE SEQUENCE</scope>
    <source>
        <strain evidence="3">CHK165-10780</strain>
    </source>
</reference>
<protein>
    <submittedName>
        <fullName evidence="3">Peptidoglycan-binding protein</fullName>
    </submittedName>
</protein>
<accession>A0A9D0Z1E8</accession>
<dbReference type="InterPro" id="IPR002477">
    <property type="entry name" value="Peptidoglycan-bd-like"/>
</dbReference>
<proteinExistence type="predicted"/>
<dbReference type="InterPro" id="IPR013693">
    <property type="entry name" value="SpoIID/LytB_N"/>
</dbReference>
<dbReference type="AlphaFoldDB" id="A0A9D0Z1E8"/>